<keyword evidence="2" id="KW-1185">Reference proteome</keyword>
<dbReference type="AlphaFoldDB" id="A0A3G9IZS3"/>
<proteinExistence type="predicted"/>
<dbReference type="NCBIfam" id="NF040785">
    <property type="entry name" value="CD3324_fam"/>
    <property type="match status" value="1"/>
</dbReference>
<name>A0A3G9IZS3_9BACL</name>
<protein>
    <submittedName>
        <fullName evidence="1">Uncharacterized protein</fullName>
    </submittedName>
</protein>
<sequence length="88" mass="10313">MKYISANDIFPEELLKEIQKYVHGEVVYIPNPEGIRKKWGEKSGNRSYLTERNKEIRQKLATGSTIEQLAIHYFLSHESIKKIIYSKS</sequence>
<reference evidence="1 2" key="1">
    <citation type="submission" date="2018-11" db="EMBL/GenBank/DDBJ databases">
        <title>Complete genome sequence of Paenibacillus baekrokdamisoli strain KCTC 33723.</title>
        <authorList>
            <person name="Kang S.W."/>
            <person name="Lee K.C."/>
            <person name="Kim K.K."/>
            <person name="Kim J.S."/>
            <person name="Kim D.S."/>
            <person name="Ko S.H."/>
            <person name="Yang S.H."/>
            <person name="Lee J.S."/>
        </authorList>
    </citation>
    <scope>NUCLEOTIDE SEQUENCE [LARGE SCALE GENOMIC DNA]</scope>
    <source>
        <strain evidence="1 2">KCTC 33723</strain>
    </source>
</reference>
<dbReference type="InterPro" id="IPR009057">
    <property type="entry name" value="Homeodomain-like_sf"/>
</dbReference>
<dbReference type="Proteomes" id="UP000275368">
    <property type="component" value="Chromosome"/>
</dbReference>
<dbReference type="OrthoDB" id="9800398at2"/>
<evidence type="ECO:0000313" key="1">
    <source>
        <dbReference type="EMBL" id="BBH24410.1"/>
    </source>
</evidence>
<accession>A0A3G9IZS3</accession>
<dbReference type="RefSeq" id="WP_125664591.1">
    <property type="nucleotide sequence ID" value="NZ_AP019308.1"/>
</dbReference>
<evidence type="ECO:0000313" key="2">
    <source>
        <dbReference type="Proteomes" id="UP000275368"/>
    </source>
</evidence>
<organism evidence="1 2">
    <name type="scientific">Paenibacillus baekrokdamisoli</name>
    <dbReference type="NCBI Taxonomy" id="1712516"/>
    <lineage>
        <taxon>Bacteria</taxon>
        <taxon>Bacillati</taxon>
        <taxon>Bacillota</taxon>
        <taxon>Bacilli</taxon>
        <taxon>Bacillales</taxon>
        <taxon>Paenibacillaceae</taxon>
        <taxon>Paenibacillus</taxon>
    </lineage>
</organism>
<dbReference type="SUPFAM" id="SSF46689">
    <property type="entry name" value="Homeodomain-like"/>
    <property type="match status" value="1"/>
</dbReference>
<dbReference type="EMBL" id="AP019308">
    <property type="protein sequence ID" value="BBH24410.1"/>
    <property type="molecule type" value="Genomic_DNA"/>
</dbReference>
<dbReference type="PANTHER" id="PTHR37812">
    <property type="entry name" value="MU-LIKE PROPHAGE FLUMU PROTEIN C"/>
    <property type="match status" value="1"/>
</dbReference>
<dbReference type="InterPro" id="IPR049739">
    <property type="entry name" value="YraL-like"/>
</dbReference>
<dbReference type="KEGG" id="pbk:Back11_57550"/>
<dbReference type="InterPro" id="IPR052411">
    <property type="entry name" value="c-mor_Regulatory_Protein"/>
</dbReference>
<gene>
    <name evidence="1" type="ORF">Back11_57550</name>
</gene>
<dbReference type="PANTHER" id="PTHR37812:SF1">
    <property type="entry name" value="MU-LIKE PROPHAGE FLUMU PROTEIN C"/>
    <property type="match status" value="1"/>
</dbReference>